<comment type="caution">
    <text evidence="2">The sequence shown here is derived from an EMBL/GenBank/DDBJ whole genome shotgun (WGS) entry which is preliminary data.</text>
</comment>
<evidence type="ECO:0000313" key="2">
    <source>
        <dbReference type="EMBL" id="KAF4615765.1"/>
    </source>
</evidence>
<gene>
    <name evidence="2" type="ORF">D9613_012361</name>
</gene>
<accession>A0A8H4VPN5</accession>
<sequence length="135" mass="15009">MDNDVATHNNGSVRLLSSSFVLCPSLEPRELMGASICKDGSTHANVNEHQRRDDERNTANTNNMTQQRRRRQVEISGRPSVPPPPVSLPFYPFPISSTLCNRPGGPKLELRAPVQTLPSPFPLPFTSERLHPSIQ</sequence>
<evidence type="ECO:0000256" key="1">
    <source>
        <dbReference type="SAM" id="MobiDB-lite"/>
    </source>
</evidence>
<evidence type="ECO:0000313" key="3">
    <source>
        <dbReference type="Proteomes" id="UP000521872"/>
    </source>
</evidence>
<organism evidence="2 3">
    <name type="scientific">Agrocybe pediades</name>
    <dbReference type="NCBI Taxonomy" id="84607"/>
    <lineage>
        <taxon>Eukaryota</taxon>
        <taxon>Fungi</taxon>
        <taxon>Dikarya</taxon>
        <taxon>Basidiomycota</taxon>
        <taxon>Agaricomycotina</taxon>
        <taxon>Agaricomycetes</taxon>
        <taxon>Agaricomycetidae</taxon>
        <taxon>Agaricales</taxon>
        <taxon>Agaricineae</taxon>
        <taxon>Strophariaceae</taxon>
        <taxon>Agrocybe</taxon>
    </lineage>
</organism>
<feature type="compositionally biased region" description="Basic and acidic residues" evidence="1">
    <location>
        <begin position="46"/>
        <end position="57"/>
    </location>
</feature>
<name>A0A8H4VPN5_9AGAR</name>
<keyword evidence="3" id="KW-1185">Reference proteome</keyword>
<feature type="region of interest" description="Disordered" evidence="1">
    <location>
        <begin position="40"/>
        <end position="86"/>
    </location>
</feature>
<dbReference type="Proteomes" id="UP000521872">
    <property type="component" value="Unassembled WGS sequence"/>
</dbReference>
<protein>
    <submittedName>
        <fullName evidence="2">Uncharacterized protein</fullName>
    </submittedName>
</protein>
<reference evidence="2 3" key="1">
    <citation type="submission" date="2019-12" db="EMBL/GenBank/DDBJ databases">
        <authorList>
            <person name="Floudas D."/>
            <person name="Bentzer J."/>
            <person name="Ahren D."/>
            <person name="Johansson T."/>
            <person name="Persson P."/>
            <person name="Tunlid A."/>
        </authorList>
    </citation>
    <scope>NUCLEOTIDE SEQUENCE [LARGE SCALE GENOMIC DNA]</scope>
    <source>
        <strain evidence="2 3">CBS 102.39</strain>
    </source>
</reference>
<dbReference type="AlphaFoldDB" id="A0A8H4VPN5"/>
<dbReference type="EMBL" id="JAACJL010000033">
    <property type="protein sequence ID" value="KAF4615765.1"/>
    <property type="molecule type" value="Genomic_DNA"/>
</dbReference>
<proteinExistence type="predicted"/>